<proteinExistence type="predicted"/>
<dbReference type="AlphaFoldDB" id="A0A6M3K7T1"/>
<dbReference type="EMBL" id="MT141372">
    <property type="protein sequence ID" value="QJA59505.1"/>
    <property type="molecule type" value="Genomic_DNA"/>
</dbReference>
<reference evidence="3" key="1">
    <citation type="submission" date="2020-03" db="EMBL/GenBank/DDBJ databases">
        <title>The deep terrestrial virosphere.</title>
        <authorList>
            <person name="Holmfeldt K."/>
            <person name="Nilsson E."/>
            <person name="Simone D."/>
            <person name="Lopez-Fernandez M."/>
            <person name="Wu X."/>
            <person name="de Brujin I."/>
            <person name="Lundin D."/>
            <person name="Andersson A."/>
            <person name="Bertilsson S."/>
            <person name="Dopson M."/>
        </authorList>
    </citation>
    <scope>NUCLEOTIDE SEQUENCE</scope>
    <source>
        <strain evidence="3">MM415A01207</strain>
        <strain evidence="2">MM415B01289</strain>
    </source>
</reference>
<evidence type="ECO:0000256" key="1">
    <source>
        <dbReference type="SAM" id="MobiDB-lite"/>
    </source>
</evidence>
<evidence type="ECO:0000313" key="2">
    <source>
        <dbReference type="EMBL" id="QJA59505.1"/>
    </source>
</evidence>
<accession>A0A6M3K7T1</accession>
<dbReference type="EMBL" id="MT142304">
    <property type="protein sequence ID" value="QJA77818.1"/>
    <property type="molecule type" value="Genomic_DNA"/>
</dbReference>
<gene>
    <name evidence="3" type="ORF">MM415A01207_0011</name>
    <name evidence="2" type="ORF">MM415B01289_0017</name>
</gene>
<protein>
    <recommendedName>
        <fullName evidence="4">Portal protein</fullName>
    </recommendedName>
</protein>
<evidence type="ECO:0000313" key="3">
    <source>
        <dbReference type="EMBL" id="QJA77818.1"/>
    </source>
</evidence>
<evidence type="ECO:0008006" key="4">
    <source>
        <dbReference type="Google" id="ProtNLM"/>
    </source>
</evidence>
<feature type="region of interest" description="Disordered" evidence="1">
    <location>
        <begin position="28"/>
        <end position="50"/>
    </location>
</feature>
<organism evidence="3">
    <name type="scientific">viral metagenome</name>
    <dbReference type="NCBI Taxonomy" id="1070528"/>
    <lineage>
        <taxon>unclassified sequences</taxon>
        <taxon>metagenomes</taxon>
        <taxon>organismal metagenomes</taxon>
    </lineage>
</organism>
<name>A0A6M3K7T1_9ZZZZ</name>
<feature type="compositionally biased region" description="Basic and acidic residues" evidence="1">
    <location>
        <begin position="514"/>
        <end position="528"/>
    </location>
</feature>
<sequence>MDTKLIEKLYGLPDDALQGLSFSVPWQMSPEGDDSADGDRSSTSLISTNKEDSSYSREVLQTDCWNKFHRNPYINTSVRGIVGRATGMGFSVSSHILEIDDVLEEIELDPRNRMYTFWPKYVGRSLVEGELFLTLTCHTDGFIEVDFLESSSIVGGGTDNSGIIFHPNKTLMPLFYIVKDPKNGSIENDLIPSIFIARYPELIKIAKKNRHFTQKYADKNKNEKNKFKQFGGYFRFVVAYEKGFVTKRAISYLRTTLEWLNHYENLKKYEIDHKKSSGSYVWVFTIEDARTFKLWLSMSDSDRRKTGIMAKKTPGSSLILPPGITVDCKNPQLAKITDQDEDIKELVSSGLNEPYDIMTGSSKSPYGATAASRGPMSDRTSDEIAFLERFLRYDFWGSIFFLKNKVSGFKEFFKEKVASHFDDKQEPVFVYRKRRPEQLIDFEWPTSETINYEGRAKGLLGVKHGPVSETLGIPNEEIARRLGIGGSYRKKRLLLATEKDQLPELVYNLDAESLQEKAEAEPGKEKRNANTAKK</sequence>
<feature type="region of interest" description="Disordered" evidence="1">
    <location>
        <begin position="514"/>
        <end position="534"/>
    </location>
</feature>